<dbReference type="GO" id="GO:0016810">
    <property type="term" value="F:hydrolase activity, acting on carbon-nitrogen (but not peptide) bonds"/>
    <property type="evidence" value="ECO:0007669"/>
    <property type="project" value="InterPro"/>
</dbReference>
<dbReference type="Pfam" id="PF01522">
    <property type="entry name" value="Polysacc_deac_1"/>
    <property type="match status" value="1"/>
</dbReference>
<feature type="domain" description="NodB homology" evidence="1">
    <location>
        <begin position="38"/>
        <end position="227"/>
    </location>
</feature>
<dbReference type="RefSeq" id="WP_146954270.1">
    <property type="nucleotide sequence ID" value="NZ_BAABBJ010000001.1"/>
</dbReference>
<dbReference type="AlphaFoldDB" id="A0A512PH18"/>
<accession>A0A512PH18</accession>
<gene>
    <name evidence="2" type="ORF">CSO01_32160</name>
</gene>
<dbReference type="InterPro" id="IPR002509">
    <property type="entry name" value="NODB_dom"/>
</dbReference>
<comment type="caution">
    <text evidence="2">The sequence shown here is derived from an EMBL/GenBank/DDBJ whole genome shotgun (WGS) entry which is preliminary data.</text>
</comment>
<sequence>MGNVRARMPGWARTGARRIADVVLAPVLGSVAGGRRDDEVAVTFDDGPDEATTPALLDLLDRLGVRCTFFLLVPRAEQHPDLVRQIRDHGHEIALHGLDHRPLTSLRHADAVRTLRDARRRLEAVAGTPVTRYRPPYGKQTPASWVAARRAGLEVVVWTADAADWVDRPAAEVAATAAARLGPGGILLLHERVEPGPDGEPVSTSFDRAEMAERVLDDVSARGWSAVTVETLVRDGGARLTAWFGH</sequence>
<dbReference type="SUPFAM" id="SSF88713">
    <property type="entry name" value="Glycoside hydrolase/deacetylase"/>
    <property type="match status" value="1"/>
</dbReference>
<dbReference type="PANTHER" id="PTHR10587">
    <property type="entry name" value="GLYCOSYL TRANSFERASE-RELATED"/>
    <property type="match status" value="1"/>
</dbReference>
<evidence type="ECO:0000259" key="1">
    <source>
        <dbReference type="PROSITE" id="PS51677"/>
    </source>
</evidence>
<dbReference type="Gene3D" id="3.20.20.370">
    <property type="entry name" value="Glycoside hydrolase/deacetylase"/>
    <property type="match status" value="1"/>
</dbReference>
<dbReference type="InterPro" id="IPR011330">
    <property type="entry name" value="Glyco_hydro/deAcase_b/a-brl"/>
</dbReference>
<dbReference type="PROSITE" id="PS51677">
    <property type="entry name" value="NODB"/>
    <property type="match status" value="1"/>
</dbReference>
<dbReference type="PANTHER" id="PTHR10587:SF137">
    <property type="entry name" value="4-DEOXY-4-FORMAMIDO-L-ARABINOSE-PHOSPHOUNDECAPRENOL DEFORMYLASE ARND-RELATED"/>
    <property type="match status" value="1"/>
</dbReference>
<dbReference type="OrthoDB" id="9797391at2"/>
<proteinExistence type="predicted"/>
<reference evidence="2 3" key="1">
    <citation type="submission" date="2019-07" db="EMBL/GenBank/DDBJ databases">
        <title>Whole genome shotgun sequence of Cellulomonas soli NBRC 109434.</title>
        <authorList>
            <person name="Hosoyama A."/>
            <person name="Uohara A."/>
            <person name="Ohji S."/>
            <person name="Ichikawa N."/>
        </authorList>
    </citation>
    <scope>NUCLEOTIDE SEQUENCE [LARGE SCALE GENOMIC DNA]</scope>
    <source>
        <strain evidence="2 3">NBRC 109434</strain>
    </source>
</reference>
<evidence type="ECO:0000313" key="3">
    <source>
        <dbReference type="Proteomes" id="UP000321798"/>
    </source>
</evidence>
<dbReference type="Proteomes" id="UP000321798">
    <property type="component" value="Unassembled WGS sequence"/>
</dbReference>
<dbReference type="CDD" id="cd10959">
    <property type="entry name" value="CE4_NodB_like_3"/>
    <property type="match status" value="1"/>
</dbReference>
<keyword evidence="3" id="KW-1185">Reference proteome</keyword>
<dbReference type="GO" id="GO:0005975">
    <property type="term" value="P:carbohydrate metabolic process"/>
    <property type="evidence" value="ECO:0007669"/>
    <property type="project" value="InterPro"/>
</dbReference>
<organism evidence="2 3">
    <name type="scientific">Cellulomonas soli</name>
    <dbReference type="NCBI Taxonomy" id="931535"/>
    <lineage>
        <taxon>Bacteria</taxon>
        <taxon>Bacillati</taxon>
        <taxon>Actinomycetota</taxon>
        <taxon>Actinomycetes</taxon>
        <taxon>Micrococcales</taxon>
        <taxon>Cellulomonadaceae</taxon>
        <taxon>Cellulomonas</taxon>
    </lineage>
</organism>
<dbReference type="EMBL" id="BKAL01000013">
    <property type="protein sequence ID" value="GEP70501.1"/>
    <property type="molecule type" value="Genomic_DNA"/>
</dbReference>
<evidence type="ECO:0000313" key="2">
    <source>
        <dbReference type="EMBL" id="GEP70501.1"/>
    </source>
</evidence>
<dbReference type="InterPro" id="IPR050248">
    <property type="entry name" value="Polysacc_deacetylase_ArnD"/>
</dbReference>
<protein>
    <recommendedName>
        <fullName evidence="1">NodB homology domain-containing protein</fullName>
    </recommendedName>
</protein>
<name>A0A512PH18_9CELL</name>